<dbReference type="GO" id="GO:0008171">
    <property type="term" value="F:O-methyltransferase activity"/>
    <property type="evidence" value="ECO:0007669"/>
    <property type="project" value="InterPro"/>
</dbReference>
<proteinExistence type="predicted"/>
<dbReference type="Proteomes" id="UP000799118">
    <property type="component" value="Unassembled WGS sequence"/>
</dbReference>
<dbReference type="Pfam" id="PF00891">
    <property type="entry name" value="Methyltransf_2"/>
    <property type="match status" value="1"/>
</dbReference>
<gene>
    <name evidence="5" type="ORF">BT96DRAFT_513722</name>
</gene>
<dbReference type="SUPFAM" id="SSF53335">
    <property type="entry name" value="S-adenosyl-L-methionine-dependent methyltransferases"/>
    <property type="match status" value="1"/>
</dbReference>
<dbReference type="EMBL" id="ML769858">
    <property type="protein sequence ID" value="KAE9386662.1"/>
    <property type="molecule type" value="Genomic_DNA"/>
</dbReference>
<dbReference type="OrthoDB" id="1606438at2759"/>
<reference evidence="5" key="1">
    <citation type="journal article" date="2019" name="Environ. Microbiol.">
        <title>Fungal ecological strategies reflected in gene transcription - a case study of two litter decomposers.</title>
        <authorList>
            <person name="Barbi F."/>
            <person name="Kohler A."/>
            <person name="Barry K."/>
            <person name="Baskaran P."/>
            <person name="Daum C."/>
            <person name="Fauchery L."/>
            <person name="Ihrmark K."/>
            <person name="Kuo A."/>
            <person name="LaButti K."/>
            <person name="Lipzen A."/>
            <person name="Morin E."/>
            <person name="Grigoriev I.V."/>
            <person name="Henrissat B."/>
            <person name="Lindahl B."/>
            <person name="Martin F."/>
        </authorList>
    </citation>
    <scope>NUCLEOTIDE SEQUENCE</scope>
    <source>
        <strain evidence="5">JB14</strain>
    </source>
</reference>
<evidence type="ECO:0000256" key="2">
    <source>
        <dbReference type="ARBA" id="ARBA00022679"/>
    </source>
</evidence>
<dbReference type="InterPro" id="IPR001077">
    <property type="entry name" value="COMT_C"/>
</dbReference>
<accession>A0A6A4GLN3</accession>
<name>A0A6A4GLN3_9AGAR</name>
<feature type="domain" description="O-methyltransferase C-terminal" evidence="4">
    <location>
        <begin position="38"/>
        <end position="255"/>
    </location>
</feature>
<evidence type="ECO:0000256" key="1">
    <source>
        <dbReference type="ARBA" id="ARBA00022603"/>
    </source>
</evidence>
<dbReference type="AlphaFoldDB" id="A0A6A4GLN3"/>
<dbReference type="PANTHER" id="PTHR43712:SF2">
    <property type="entry name" value="O-METHYLTRANSFERASE CICE"/>
    <property type="match status" value="1"/>
</dbReference>
<protein>
    <submittedName>
        <fullName evidence="5">S-adenosyl-L-methionine-dependent methyltransferase</fullName>
    </submittedName>
</protein>
<keyword evidence="1 5" id="KW-0489">Methyltransferase</keyword>
<dbReference type="Gene3D" id="3.40.50.150">
    <property type="entry name" value="Vaccinia Virus protein VP39"/>
    <property type="match status" value="1"/>
</dbReference>
<dbReference type="GO" id="GO:0032259">
    <property type="term" value="P:methylation"/>
    <property type="evidence" value="ECO:0007669"/>
    <property type="project" value="UniProtKB-KW"/>
</dbReference>
<evidence type="ECO:0000313" key="6">
    <source>
        <dbReference type="Proteomes" id="UP000799118"/>
    </source>
</evidence>
<organism evidence="5 6">
    <name type="scientific">Gymnopus androsaceus JB14</name>
    <dbReference type="NCBI Taxonomy" id="1447944"/>
    <lineage>
        <taxon>Eukaryota</taxon>
        <taxon>Fungi</taxon>
        <taxon>Dikarya</taxon>
        <taxon>Basidiomycota</taxon>
        <taxon>Agaricomycotina</taxon>
        <taxon>Agaricomycetes</taxon>
        <taxon>Agaricomycetidae</taxon>
        <taxon>Agaricales</taxon>
        <taxon>Marasmiineae</taxon>
        <taxon>Omphalotaceae</taxon>
        <taxon>Gymnopus</taxon>
    </lineage>
</organism>
<evidence type="ECO:0000313" key="5">
    <source>
        <dbReference type="EMBL" id="KAE9386662.1"/>
    </source>
</evidence>
<evidence type="ECO:0000256" key="3">
    <source>
        <dbReference type="ARBA" id="ARBA00022691"/>
    </source>
</evidence>
<dbReference type="PANTHER" id="PTHR43712">
    <property type="entry name" value="PUTATIVE (AFU_ORTHOLOGUE AFUA_4G14580)-RELATED"/>
    <property type="match status" value="1"/>
</dbReference>
<keyword evidence="2" id="KW-0808">Transferase</keyword>
<keyword evidence="3" id="KW-0949">S-adenosyl-L-methionine</keyword>
<evidence type="ECO:0000259" key="4">
    <source>
        <dbReference type="Pfam" id="PF00891"/>
    </source>
</evidence>
<keyword evidence="6" id="KW-1185">Reference proteome</keyword>
<dbReference type="InterPro" id="IPR016461">
    <property type="entry name" value="COMT-like"/>
</dbReference>
<dbReference type="InterPro" id="IPR029063">
    <property type="entry name" value="SAM-dependent_MTases_sf"/>
</dbReference>
<dbReference type="PROSITE" id="PS51683">
    <property type="entry name" value="SAM_OMT_II"/>
    <property type="match status" value="1"/>
</dbReference>
<sequence>MHEGRAAIPFFPELVSKKISESSSQPTPSSAFSIYSNGQSFYEWLHSPPQVERNVNFNLAMRSVAQTEGLAFLPVDYPFNALPVNKVIVDVGGGIGALPAALLPSLPDHSFIVQDLAPVVSQANSTEDPCMRDWIMKGKVRFCIQDFFAPQPPELNGAVFVIKNVINRHNYGDSEALNILLSLRKSTPYRLLLIDRLVIPQLGKIHKVQATEIAGNAAGSQRGATLYDLVMASLHGGKNRTLEEWSRLLVLGGFRLESVFPLRASTGQAVIEATCIEGS</sequence>